<evidence type="ECO:0000313" key="1">
    <source>
        <dbReference type="EMBL" id="CBG88403.1"/>
    </source>
</evidence>
<dbReference type="STRING" id="637910.ROD_16421"/>
<sequence>MPIAEPSNCRATESEPPIIAQLASPELDIAARNPGATCAAVAC</sequence>
<dbReference type="KEGG" id="cro:ROD_16421"/>
<keyword evidence="2" id="KW-1185">Reference proteome</keyword>
<accession>D2TK65</accession>
<dbReference type="Proteomes" id="UP000001889">
    <property type="component" value="Chromosome"/>
</dbReference>
<dbReference type="EMBL" id="FN543502">
    <property type="protein sequence ID" value="CBG88403.1"/>
    <property type="molecule type" value="Genomic_DNA"/>
</dbReference>
<dbReference type="HOGENOM" id="CLU_3308297_0_0_6"/>
<name>D2TK65_CITRI</name>
<organism evidence="1 2">
    <name type="scientific">Citrobacter rodentium (strain ICC168)</name>
    <name type="common">Citrobacter freundii biotype 4280</name>
    <dbReference type="NCBI Taxonomy" id="637910"/>
    <lineage>
        <taxon>Bacteria</taxon>
        <taxon>Pseudomonadati</taxon>
        <taxon>Pseudomonadota</taxon>
        <taxon>Gammaproteobacteria</taxon>
        <taxon>Enterobacterales</taxon>
        <taxon>Enterobacteriaceae</taxon>
        <taxon>Citrobacter</taxon>
    </lineage>
</organism>
<proteinExistence type="predicted"/>
<gene>
    <name evidence="1" type="ordered locus">ROD_16421</name>
</gene>
<protein>
    <submittedName>
        <fullName evidence="1">Uncharacterized protein</fullName>
    </submittedName>
</protein>
<reference evidence="1 2" key="1">
    <citation type="journal article" date="2010" name="J. Bacteriol.">
        <title>The Citrobacter rodentium genome sequence reveals convergent evolution with human pathogenic Escherichia coli.</title>
        <authorList>
            <person name="Petty N.K."/>
            <person name="Bulgin R."/>
            <person name="Crepin V.F."/>
            <person name="Cerdeno-Tarraga A.M."/>
            <person name="Schroeder G.N."/>
            <person name="Quail M.A."/>
            <person name="Lennard N."/>
            <person name="Corton C."/>
            <person name="Barron A."/>
            <person name="Clark L."/>
            <person name="Toribio A.L."/>
            <person name="Parkhill J."/>
            <person name="Dougan G."/>
            <person name="Frankel G."/>
            <person name="Thomson N.R."/>
        </authorList>
    </citation>
    <scope>NUCLEOTIDE SEQUENCE [LARGE SCALE GENOMIC DNA]</scope>
    <source>
        <strain evidence="1 2">ICC168</strain>
    </source>
</reference>
<dbReference type="AlphaFoldDB" id="D2TK65"/>
<evidence type="ECO:0000313" key="2">
    <source>
        <dbReference type="Proteomes" id="UP000001889"/>
    </source>
</evidence>